<gene>
    <name evidence="7" type="primary">LOC106819346</name>
</gene>
<feature type="region of interest" description="Disordered" evidence="4">
    <location>
        <begin position="80"/>
        <end position="159"/>
    </location>
</feature>
<accession>A0ABM1F4V7</accession>
<keyword evidence="1 3" id="KW-0479">Metal-binding</keyword>
<name>A0ABM1F4V7_PRICU</name>
<organism evidence="6 7">
    <name type="scientific">Priapulus caudatus</name>
    <name type="common">Priapulid worm</name>
    <dbReference type="NCBI Taxonomy" id="37621"/>
    <lineage>
        <taxon>Eukaryota</taxon>
        <taxon>Metazoa</taxon>
        <taxon>Ecdysozoa</taxon>
        <taxon>Scalidophora</taxon>
        <taxon>Priapulida</taxon>
        <taxon>Priapulimorpha</taxon>
        <taxon>Priapulimorphida</taxon>
        <taxon>Priapulidae</taxon>
        <taxon>Priapulus</taxon>
    </lineage>
</organism>
<keyword evidence="2" id="KW-0862">Zinc</keyword>
<evidence type="ECO:0000256" key="3">
    <source>
        <dbReference type="PROSITE-ProRule" id="PRU00175"/>
    </source>
</evidence>
<sequence length="159" mass="16862">MRRQAATADTILYLTAMQELMGEGGGEAGTCPSCRMPFDKGKKRKKLIDACGHERCFSCMFKSDECPTCETERMSLGVTASPRPTRLHLRSGGGGDGGAGGGGGGGGGQRPKLMTNGHFTPYMQARSAETTPETPEHKSPSPPQLLLHYSSRPSIITST</sequence>
<proteinExistence type="predicted"/>
<feature type="compositionally biased region" description="Gly residues" evidence="4">
    <location>
        <begin position="91"/>
        <end position="109"/>
    </location>
</feature>
<evidence type="ECO:0000259" key="5">
    <source>
        <dbReference type="PROSITE" id="PS50089"/>
    </source>
</evidence>
<dbReference type="PROSITE" id="PS50089">
    <property type="entry name" value="ZF_RING_2"/>
    <property type="match status" value="1"/>
</dbReference>
<dbReference type="GeneID" id="106819346"/>
<evidence type="ECO:0000256" key="2">
    <source>
        <dbReference type="ARBA" id="ARBA00022833"/>
    </source>
</evidence>
<evidence type="ECO:0000313" key="7">
    <source>
        <dbReference type="RefSeq" id="XP_014679478.1"/>
    </source>
</evidence>
<protein>
    <submittedName>
        <fullName evidence="7">Uncharacterized protein LOC106819346</fullName>
    </submittedName>
</protein>
<evidence type="ECO:0000256" key="4">
    <source>
        <dbReference type="SAM" id="MobiDB-lite"/>
    </source>
</evidence>
<dbReference type="RefSeq" id="XP_014679478.1">
    <property type="nucleotide sequence ID" value="XM_014823992.1"/>
</dbReference>
<evidence type="ECO:0000256" key="1">
    <source>
        <dbReference type="ARBA" id="ARBA00022771"/>
    </source>
</evidence>
<dbReference type="Proteomes" id="UP000695022">
    <property type="component" value="Unplaced"/>
</dbReference>
<keyword evidence="1 3" id="KW-0863">Zinc-finger</keyword>
<keyword evidence="6" id="KW-1185">Reference proteome</keyword>
<dbReference type="InterPro" id="IPR001841">
    <property type="entry name" value="Znf_RING"/>
</dbReference>
<feature type="domain" description="RING-type" evidence="5">
    <location>
        <begin position="31"/>
        <end position="70"/>
    </location>
</feature>
<evidence type="ECO:0000313" key="6">
    <source>
        <dbReference type="Proteomes" id="UP000695022"/>
    </source>
</evidence>
<dbReference type="SUPFAM" id="SSF57850">
    <property type="entry name" value="RING/U-box"/>
    <property type="match status" value="1"/>
</dbReference>
<reference evidence="7" key="1">
    <citation type="submission" date="2025-08" db="UniProtKB">
        <authorList>
            <consortium name="RefSeq"/>
        </authorList>
    </citation>
    <scope>IDENTIFICATION</scope>
</reference>